<evidence type="ECO:0000256" key="10">
    <source>
        <dbReference type="ARBA" id="ARBA00023141"/>
    </source>
</evidence>
<dbReference type="InterPro" id="IPR031322">
    <property type="entry name" value="Shikimate/glucono_kinase"/>
</dbReference>
<evidence type="ECO:0000256" key="9">
    <source>
        <dbReference type="ARBA" id="ARBA00022840"/>
    </source>
</evidence>
<evidence type="ECO:0000313" key="12">
    <source>
        <dbReference type="Proteomes" id="UP000827889"/>
    </source>
</evidence>
<proteinExistence type="inferred from homology"/>
<organism evidence="12 13">
    <name type="scientific">Rhodamnia argentea</name>
    <dbReference type="NCBI Taxonomy" id="178133"/>
    <lineage>
        <taxon>Eukaryota</taxon>
        <taxon>Viridiplantae</taxon>
        <taxon>Streptophyta</taxon>
        <taxon>Embryophyta</taxon>
        <taxon>Tracheophyta</taxon>
        <taxon>Spermatophyta</taxon>
        <taxon>Magnoliopsida</taxon>
        <taxon>eudicotyledons</taxon>
        <taxon>Gunneridae</taxon>
        <taxon>Pentapetalae</taxon>
        <taxon>rosids</taxon>
        <taxon>malvids</taxon>
        <taxon>Myrtales</taxon>
        <taxon>Myrtaceae</taxon>
        <taxon>Myrtoideae</taxon>
        <taxon>Myrteae</taxon>
        <taxon>Australasian group</taxon>
        <taxon>Rhodamnia</taxon>
    </lineage>
</organism>
<evidence type="ECO:0000256" key="11">
    <source>
        <dbReference type="ARBA" id="ARBA00048567"/>
    </source>
</evidence>
<evidence type="ECO:0000256" key="6">
    <source>
        <dbReference type="ARBA" id="ARBA00022679"/>
    </source>
</evidence>
<dbReference type="RefSeq" id="XP_030513017.2">
    <property type="nucleotide sequence ID" value="XM_030657157.2"/>
</dbReference>
<protein>
    <recommendedName>
        <fullName evidence="4">shikimate kinase</fullName>
        <ecNumber evidence="4">2.7.1.71</ecNumber>
    </recommendedName>
</protein>
<dbReference type="Pfam" id="PF01202">
    <property type="entry name" value="SKI"/>
    <property type="match status" value="1"/>
</dbReference>
<dbReference type="GO" id="GO:0005829">
    <property type="term" value="C:cytosol"/>
    <property type="evidence" value="ECO:0007669"/>
    <property type="project" value="TreeGrafter"/>
</dbReference>
<dbReference type="PRINTS" id="PR01100">
    <property type="entry name" value="SHIKIMTKNASE"/>
</dbReference>
<dbReference type="Gene3D" id="3.40.50.300">
    <property type="entry name" value="P-loop containing nucleotide triphosphate hydrolases"/>
    <property type="match status" value="1"/>
</dbReference>
<dbReference type="GO" id="GO:0009073">
    <property type="term" value="P:aromatic amino acid family biosynthetic process"/>
    <property type="evidence" value="ECO:0007669"/>
    <property type="project" value="UniProtKB-KW"/>
</dbReference>
<evidence type="ECO:0000256" key="8">
    <source>
        <dbReference type="ARBA" id="ARBA00022777"/>
    </source>
</evidence>
<reference evidence="12" key="1">
    <citation type="submission" date="2025-05" db="UniProtKB">
        <authorList>
            <consortium name="RefSeq"/>
        </authorList>
    </citation>
    <scope>NUCLEOTIDE SEQUENCE [LARGE SCALE GENOMIC DNA]</scope>
</reference>
<dbReference type="PANTHER" id="PTHR21087">
    <property type="entry name" value="SHIKIMATE KINASE"/>
    <property type="match status" value="1"/>
</dbReference>
<gene>
    <name evidence="13" type="primary">LOC115727015</name>
</gene>
<name>A0A8B8MSG4_9MYRT</name>
<keyword evidence="9" id="KW-0067">ATP-binding</keyword>
<keyword evidence="6" id="KW-0808">Transferase</keyword>
<accession>A0A8B8MSG4</accession>
<evidence type="ECO:0000313" key="13">
    <source>
        <dbReference type="RefSeq" id="XP_030513017.2"/>
    </source>
</evidence>
<keyword evidence="7" id="KW-0547">Nucleotide-binding</keyword>
<comment type="similarity">
    <text evidence="3">Belongs to the shikimate kinase family.</text>
</comment>
<dbReference type="PANTHER" id="PTHR21087:SF20">
    <property type="entry name" value="SHIKIMATE KINASE"/>
    <property type="match status" value="1"/>
</dbReference>
<dbReference type="UniPathway" id="UPA00053">
    <property type="reaction ID" value="UER00088"/>
</dbReference>
<evidence type="ECO:0000256" key="3">
    <source>
        <dbReference type="ARBA" id="ARBA00006997"/>
    </source>
</evidence>
<evidence type="ECO:0000256" key="5">
    <source>
        <dbReference type="ARBA" id="ARBA00022605"/>
    </source>
</evidence>
<dbReference type="GeneID" id="115727015"/>
<keyword evidence="10" id="KW-0057">Aromatic amino acid biosynthesis</keyword>
<evidence type="ECO:0000256" key="7">
    <source>
        <dbReference type="ARBA" id="ARBA00022741"/>
    </source>
</evidence>
<dbReference type="InterPro" id="IPR027417">
    <property type="entry name" value="P-loop_NTPase"/>
</dbReference>
<dbReference type="KEGG" id="rarg:115727015"/>
<comment type="function">
    <text evidence="1">Catalyzes the specific phosphorylation of the 3-hydroxyl group of shikimic acid using ATP as a cosubstrate.</text>
</comment>
<dbReference type="InterPro" id="IPR000623">
    <property type="entry name" value="Shikimate_kinase/TSH1"/>
</dbReference>
<reference evidence="13" key="2">
    <citation type="submission" date="2025-08" db="UniProtKB">
        <authorList>
            <consortium name="RefSeq"/>
        </authorList>
    </citation>
    <scope>IDENTIFICATION</scope>
    <source>
        <tissue evidence="13">Leaf</tissue>
    </source>
</reference>
<keyword evidence="5" id="KW-0028">Amino-acid biosynthesis</keyword>
<keyword evidence="12" id="KW-1185">Reference proteome</keyword>
<keyword evidence="8" id="KW-0418">Kinase</keyword>
<dbReference type="EC" id="2.7.1.71" evidence="4"/>
<dbReference type="Proteomes" id="UP000827889">
    <property type="component" value="Chromosome 2"/>
</dbReference>
<dbReference type="GO" id="GO:0009507">
    <property type="term" value="C:chloroplast"/>
    <property type="evidence" value="ECO:0007669"/>
    <property type="project" value="UniProtKB-SubCell"/>
</dbReference>
<evidence type="ECO:0000256" key="2">
    <source>
        <dbReference type="ARBA" id="ARBA00004842"/>
    </source>
</evidence>
<dbReference type="InterPro" id="IPR023000">
    <property type="entry name" value="Shikimate_kinase_CS"/>
</dbReference>
<dbReference type="GO" id="GO:0004765">
    <property type="term" value="F:shikimate kinase activity"/>
    <property type="evidence" value="ECO:0007669"/>
    <property type="project" value="UniProtKB-EC"/>
</dbReference>
<dbReference type="CDD" id="cd00464">
    <property type="entry name" value="SK"/>
    <property type="match status" value="1"/>
</dbReference>
<evidence type="ECO:0000256" key="1">
    <source>
        <dbReference type="ARBA" id="ARBA00002641"/>
    </source>
</evidence>
<dbReference type="SUPFAM" id="SSF52540">
    <property type="entry name" value="P-loop containing nucleoside triphosphate hydrolases"/>
    <property type="match status" value="1"/>
</dbReference>
<comment type="catalytic activity">
    <reaction evidence="11">
        <text>shikimate + ATP = 3-phosphoshikimate + ADP + H(+)</text>
        <dbReference type="Rhea" id="RHEA:13121"/>
        <dbReference type="ChEBI" id="CHEBI:15378"/>
        <dbReference type="ChEBI" id="CHEBI:30616"/>
        <dbReference type="ChEBI" id="CHEBI:36208"/>
        <dbReference type="ChEBI" id="CHEBI:145989"/>
        <dbReference type="ChEBI" id="CHEBI:456216"/>
        <dbReference type="EC" id="2.7.1.71"/>
    </reaction>
</comment>
<dbReference type="AlphaFoldDB" id="A0A8B8MSG4"/>
<dbReference type="HAMAP" id="MF_00109">
    <property type="entry name" value="Shikimate_kinase"/>
    <property type="match status" value="1"/>
</dbReference>
<dbReference type="GO" id="GO:0009423">
    <property type="term" value="P:chorismate biosynthetic process"/>
    <property type="evidence" value="ECO:0007669"/>
    <property type="project" value="UniProtKB-UniPathway"/>
</dbReference>
<evidence type="ECO:0000256" key="4">
    <source>
        <dbReference type="ARBA" id="ARBA00012154"/>
    </source>
</evidence>
<comment type="pathway">
    <text evidence="2">Metabolic intermediate biosynthesis; chorismate biosynthesis; chorismate from D-erythrose 4-phosphate and phosphoenolpyruvate: step 5/7.</text>
</comment>
<sequence>MCIDIIGSDEVKMEAAACGPALQFPPHVWSNRNGGKQRNNLPSRRSNLRLVTVRDSRRKLGFLRQRKPPVGLLPTCECSQVPALEAGYLRASSNGNWLLKTKAQEVSSCLDGRSIFLVGMMGSGKTTVGKILSEALGYTFVDSDKYVEQAIGQDSVTQIFKQRGECIFRDYESDALRKLSFMPQQVVATGGGAVVRPINWKYIRQGVSVFLNVPLDALARRIAAVGTDSRPLLHFESGDPYTQAFVGLFTLSKKRAESYASADVTVSILDLAANLGVEDVLDVTPTAIAIEALVQIEKFLQGNVSRRLFP</sequence>
<dbReference type="GO" id="GO:0005524">
    <property type="term" value="F:ATP binding"/>
    <property type="evidence" value="ECO:0007669"/>
    <property type="project" value="UniProtKB-KW"/>
</dbReference>
<dbReference type="PROSITE" id="PS01128">
    <property type="entry name" value="SHIKIMATE_KINASE"/>
    <property type="match status" value="1"/>
</dbReference>
<dbReference type="GO" id="GO:0008652">
    <property type="term" value="P:amino acid biosynthetic process"/>
    <property type="evidence" value="ECO:0007669"/>
    <property type="project" value="UniProtKB-KW"/>
</dbReference>